<accession>A0A5K3F0H0</accession>
<proteinExistence type="predicted"/>
<reference evidence="2" key="1">
    <citation type="submission" date="2019-11" db="UniProtKB">
        <authorList>
            <consortium name="WormBaseParasite"/>
        </authorList>
    </citation>
    <scope>IDENTIFICATION</scope>
</reference>
<evidence type="ECO:0000313" key="2">
    <source>
        <dbReference type="WBParaSite" id="MCU_003945-RA"/>
    </source>
</evidence>
<protein>
    <submittedName>
        <fullName evidence="2">Uncharacterized protein</fullName>
    </submittedName>
</protein>
<dbReference type="WBParaSite" id="MCU_003945-RA">
    <property type="protein sequence ID" value="MCU_003945-RA"/>
    <property type="gene ID" value="MCU_003945"/>
</dbReference>
<name>A0A5K3F0H0_MESCO</name>
<sequence length="166" mass="17773">MDLSASCPVHGMPKTSSPFIVNGKTFDSGSPRFNTLDKKTAGYRDTEPMSSSQMPEVMTTSTAYSPLVLVKETTAPNSADYVLYPKHGNVLASLSSSTNDSSHTETPLSPTVRTTRTIKLHPFTPTSKNSTLKPKHVEFAEEPSSTFGTAVPTTPPTNKSGFSTTV</sequence>
<organism evidence="2">
    <name type="scientific">Mesocestoides corti</name>
    <name type="common">Flatworm</name>
    <dbReference type="NCBI Taxonomy" id="53468"/>
    <lineage>
        <taxon>Eukaryota</taxon>
        <taxon>Metazoa</taxon>
        <taxon>Spiralia</taxon>
        <taxon>Lophotrochozoa</taxon>
        <taxon>Platyhelminthes</taxon>
        <taxon>Cestoda</taxon>
        <taxon>Eucestoda</taxon>
        <taxon>Cyclophyllidea</taxon>
        <taxon>Mesocestoididae</taxon>
        <taxon>Mesocestoides</taxon>
    </lineage>
</organism>
<feature type="compositionally biased region" description="Polar residues" evidence="1">
    <location>
        <begin position="143"/>
        <end position="166"/>
    </location>
</feature>
<evidence type="ECO:0000256" key="1">
    <source>
        <dbReference type="SAM" id="MobiDB-lite"/>
    </source>
</evidence>
<feature type="region of interest" description="Disordered" evidence="1">
    <location>
        <begin position="141"/>
        <end position="166"/>
    </location>
</feature>
<dbReference type="AlphaFoldDB" id="A0A5K3F0H0"/>